<dbReference type="GeneID" id="109227336"/>
<keyword evidence="5" id="KW-0333">Golgi apparatus</keyword>
<dbReference type="GO" id="GO:0008378">
    <property type="term" value="F:galactosyltransferase activity"/>
    <property type="evidence" value="ECO:0007669"/>
    <property type="project" value="TreeGrafter"/>
</dbReference>
<keyword evidence="6" id="KW-0472">Membrane</keyword>
<dbReference type="PANTHER" id="PTHR11062">
    <property type="entry name" value="EXOSTOSIN HEPARAN SULFATE GLYCOSYLTRANSFERASE -RELATED"/>
    <property type="match status" value="1"/>
</dbReference>
<keyword evidence="3 8" id="KW-0328">Glycosyltransferase</keyword>
<dbReference type="GO" id="GO:0009969">
    <property type="term" value="P:xyloglucan biosynthetic process"/>
    <property type="evidence" value="ECO:0007669"/>
    <property type="project" value="TreeGrafter"/>
</dbReference>
<proteinExistence type="inferred from homology"/>
<evidence type="ECO:0000313" key="8">
    <source>
        <dbReference type="EMBL" id="OIT02681.1"/>
    </source>
</evidence>
<dbReference type="GO" id="GO:0000139">
    <property type="term" value="C:Golgi membrane"/>
    <property type="evidence" value="ECO:0007669"/>
    <property type="project" value="UniProtKB-SubCell"/>
</dbReference>
<gene>
    <name evidence="8" type="primary">XLT2_2</name>
    <name evidence="8" type="ORF">A4A49_21120</name>
</gene>
<evidence type="ECO:0000256" key="3">
    <source>
        <dbReference type="ARBA" id="ARBA00022676"/>
    </source>
</evidence>
<evidence type="ECO:0000313" key="9">
    <source>
        <dbReference type="Proteomes" id="UP000187609"/>
    </source>
</evidence>
<protein>
    <submittedName>
        <fullName evidence="8">Xyloglucan galactosyltransferase xlt2</fullName>
    </submittedName>
</protein>
<evidence type="ECO:0000256" key="6">
    <source>
        <dbReference type="SAM" id="Phobius"/>
    </source>
</evidence>
<feature type="transmembrane region" description="Helical" evidence="6">
    <location>
        <begin position="24"/>
        <end position="47"/>
    </location>
</feature>
<organism evidence="8 9">
    <name type="scientific">Nicotiana attenuata</name>
    <name type="common">Coyote tobacco</name>
    <dbReference type="NCBI Taxonomy" id="49451"/>
    <lineage>
        <taxon>Eukaryota</taxon>
        <taxon>Viridiplantae</taxon>
        <taxon>Streptophyta</taxon>
        <taxon>Embryophyta</taxon>
        <taxon>Tracheophyta</taxon>
        <taxon>Spermatophyta</taxon>
        <taxon>Magnoliopsida</taxon>
        <taxon>eudicotyledons</taxon>
        <taxon>Gunneridae</taxon>
        <taxon>Pentapetalae</taxon>
        <taxon>asterids</taxon>
        <taxon>lamiids</taxon>
        <taxon>Solanales</taxon>
        <taxon>Solanaceae</taxon>
        <taxon>Nicotianoideae</taxon>
        <taxon>Nicotianeae</taxon>
        <taxon>Nicotiana</taxon>
    </lineage>
</organism>
<reference evidence="8" key="1">
    <citation type="submission" date="2016-11" db="EMBL/GenBank/DDBJ databases">
        <title>The genome of Nicotiana attenuata.</title>
        <authorList>
            <person name="Xu S."/>
            <person name="Brockmoeller T."/>
            <person name="Gaquerel E."/>
            <person name="Navarro A."/>
            <person name="Kuhl H."/>
            <person name="Gase K."/>
            <person name="Ling Z."/>
            <person name="Zhou W."/>
            <person name="Kreitzer C."/>
            <person name="Stanke M."/>
            <person name="Tang H."/>
            <person name="Lyons E."/>
            <person name="Pandey P."/>
            <person name="Pandey S.P."/>
            <person name="Timmermann B."/>
            <person name="Baldwin I.T."/>
        </authorList>
    </citation>
    <scope>NUCLEOTIDE SEQUENCE [LARGE SCALE GENOMIC DNA]</scope>
    <source>
        <strain evidence="8">UT</strain>
    </source>
</reference>
<dbReference type="Pfam" id="PF03016">
    <property type="entry name" value="Exostosin_GT47"/>
    <property type="match status" value="1"/>
</dbReference>
<comment type="similarity">
    <text evidence="2">Belongs to the glycosyltransferase 47 family.</text>
</comment>
<dbReference type="OMA" id="IDQCHES"/>
<sequence length="470" mass="54587">MVFQRKLTKAIELKYNMRSVKSQVPLNHCLWLIITIFLQIIILFFLLRSSQPSNTQHAVALNPGDCQSGYVYVYDLPPAFNKELIDQCHESDRGCGAVSNGGFGTKATGLEHIVPRNLTPAWYWTDMYSAEVIFHNRMLSHKCRTLDPEKAKGFYIPFYAGLDIGRFLFNYSAKDRDRKSEMLLDWLKEQPTFTRNKGVDHFIMLSRLTWDFRRLTDNDADWGSKLLHMPLMRHVFRLSVEKHQNDNLEESVPYPTAFHPRSESDILQWQNYIRSYKRTKLFSFVGAKREKIKNDFRGVLMDYCKSEEDCWAVDCATGICSDGAPAIMETFLGSDFCLQPRGDGLTRRSMFDCMLAGSIPVYFWKGTFKGQYEWHLPWMPETYTVFIDNRDVRATNGSLILKVLESIHKDKVKEMRETLINLLPKFVYARSGEDLGNVKDAFDISINRVLKRLEIGRNQLLSQNQAYFES</sequence>
<evidence type="ECO:0000256" key="4">
    <source>
        <dbReference type="ARBA" id="ARBA00022968"/>
    </source>
</evidence>
<dbReference type="Gramene" id="OIT02681">
    <property type="protein sequence ID" value="OIT02681"/>
    <property type="gene ID" value="A4A49_21120"/>
</dbReference>
<keyword evidence="3 8" id="KW-0808">Transferase</keyword>
<dbReference type="InterPro" id="IPR040911">
    <property type="entry name" value="Exostosin_GT47"/>
</dbReference>
<name>A0A1J6J612_NICAT</name>
<evidence type="ECO:0000256" key="5">
    <source>
        <dbReference type="ARBA" id="ARBA00023034"/>
    </source>
</evidence>
<evidence type="ECO:0000259" key="7">
    <source>
        <dbReference type="Pfam" id="PF03016"/>
    </source>
</evidence>
<dbReference type="PANTHER" id="PTHR11062:SF263">
    <property type="entry name" value="XYLOGLUCAN GALACTOSYLTRANSFERASE XLT2-LIKE"/>
    <property type="match status" value="1"/>
</dbReference>
<dbReference type="InterPro" id="IPR004263">
    <property type="entry name" value="Exostosin"/>
</dbReference>
<dbReference type="STRING" id="49451.A0A1J6J612"/>
<keyword evidence="6" id="KW-0812">Transmembrane</keyword>
<keyword evidence="6" id="KW-1133">Transmembrane helix</keyword>
<evidence type="ECO:0000256" key="2">
    <source>
        <dbReference type="ARBA" id="ARBA00010271"/>
    </source>
</evidence>
<dbReference type="EMBL" id="MJEQ01037188">
    <property type="protein sequence ID" value="OIT02681.1"/>
    <property type="molecule type" value="Genomic_DNA"/>
</dbReference>
<keyword evidence="4" id="KW-0735">Signal-anchor</keyword>
<dbReference type="AlphaFoldDB" id="A0A1J6J612"/>
<feature type="domain" description="Exostosin GT47" evidence="7">
    <location>
        <begin position="66"/>
        <end position="397"/>
    </location>
</feature>
<keyword evidence="9" id="KW-1185">Reference proteome</keyword>
<accession>A0A1J6J612</accession>
<dbReference type="Proteomes" id="UP000187609">
    <property type="component" value="Unassembled WGS sequence"/>
</dbReference>
<evidence type="ECO:0000256" key="1">
    <source>
        <dbReference type="ARBA" id="ARBA00004323"/>
    </source>
</evidence>
<comment type="caution">
    <text evidence="8">The sequence shown here is derived from an EMBL/GenBank/DDBJ whole genome shotgun (WGS) entry which is preliminary data.</text>
</comment>
<comment type="subcellular location">
    <subcellularLocation>
        <location evidence="1">Golgi apparatus membrane</location>
        <topology evidence="1">Single-pass type II membrane protein</topology>
    </subcellularLocation>
</comment>
<dbReference type="OrthoDB" id="1924787at2759"/>
<dbReference type="KEGG" id="nau:109227336"/>